<dbReference type="InterPro" id="IPR005119">
    <property type="entry name" value="LysR_subst-bd"/>
</dbReference>
<feature type="domain" description="HTH lysR-type" evidence="5">
    <location>
        <begin position="8"/>
        <end position="65"/>
    </location>
</feature>
<keyword evidence="4" id="KW-0804">Transcription</keyword>
<evidence type="ECO:0000313" key="7">
    <source>
        <dbReference type="Proteomes" id="UP001589814"/>
    </source>
</evidence>
<name>A0ABV6G0I5_9GAMM</name>
<protein>
    <submittedName>
        <fullName evidence="6">LysR family transcriptional regulator</fullName>
    </submittedName>
</protein>
<gene>
    <name evidence="6" type="ORF">ACFFHW_04000</name>
</gene>
<dbReference type="PANTHER" id="PTHR30537:SF74">
    <property type="entry name" value="HTH-TYPE TRANSCRIPTIONAL REGULATOR TRPI"/>
    <property type="match status" value="1"/>
</dbReference>
<dbReference type="SUPFAM" id="SSF53850">
    <property type="entry name" value="Periplasmic binding protein-like II"/>
    <property type="match status" value="1"/>
</dbReference>
<comment type="caution">
    <text evidence="6">The sequence shown here is derived from an EMBL/GenBank/DDBJ whole genome shotgun (WGS) entry which is preliminary data.</text>
</comment>
<evidence type="ECO:0000256" key="3">
    <source>
        <dbReference type="ARBA" id="ARBA00023125"/>
    </source>
</evidence>
<keyword evidence="2" id="KW-0805">Transcription regulation</keyword>
<dbReference type="PANTHER" id="PTHR30537">
    <property type="entry name" value="HTH-TYPE TRANSCRIPTIONAL REGULATOR"/>
    <property type="match status" value="1"/>
</dbReference>
<accession>A0ABV6G0I5</accession>
<dbReference type="InterPro" id="IPR058163">
    <property type="entry name" value="LysR-type_TF_proteobact-type"/>
</dbReference>
<comment type="similarity">
    <text evidence="1">Belongs to the LysR transcriptional regulatory family.</text>
</comment>
<proteinExistence type="inferred from homology"/>
<dbReference type="RefSeq" id="WP_019950019.1">
    <property type="nucleotide sequence ID" value="NZ_JBHLVX010000013.1"/>
</dbReference>
<evidence type="ECO:0000259" key="5">
    <source>
        <dbReference type="PROSITE" id="PS50931"/>
    </source>
</evidence>
<evidence type="ECO:0000256" key="4">
    <source>
        <dbReference type="ARBA" id="ARBA00023163"/>
    </source>
</evidence>
<evidence type="ECO:0000256" key="2">
    <source>
        <dbReference type="ARBA" id="ARBA00023015"/>
    </source>
</evidence>
<dbReference type="Gene3D" id="1.10.10.10">
    <property type="entry name" value="Winged helix-like DNA-binding domain superfamily/Winged helix DNA-binding domain"/>
    <property type="match status" value="1"/>
</dbReference>
<dbReference type="PROSITE" id="PS50931">
    <property type="entry name" value="HTH_LYSR"/>
    <property type="match status" value="1"/>
</dbReference>
<reference evidence="6 7" key="1">
    <citation type="submission" date="2024-09" db="EMBL/GenBank/DDBJ databases">
        <authorList>
            <person name="Sun Q."/>
            <person name="Mori K."/>
        </authorList>
    </citation>
    <scope>NUCLEOTIDE SEQUENCE [LARGE SCALE GENOMIC DNA]</scope>
    <source>
        <strain evidence="6 7">CCM 7415</strain>
    </source>
</reference>
<dbReference type="Pfam" id="PF03466">
    <property type="entry name" value="LysR_substrate"/>
    <property type="match status" value="1"/>
</dbReference>
<dbReference type="InterPro" id="IPR000847">
    <property type="entry name" value="LysR_HTH_N"/>
</dbReference>
<evidence type="ECO:0000313" key="6">
    <source>
        <dbReference type="EMBL" id="MFC0267173.1"/>
    </source>
</evidence>
<dbReference type="SUPFAM" id="SSF46785">
    <property type="entry name" value="Winged helix' DNA-binding domain"/>
    <property type="match status" value="1"/>
</dbReference>
<keyword evidence="3" id="KW-0238">DNA-binding</keyword>
<dbReference type="EMBL" id="JBHLVX010000013">
    <property type="protein sequence ID" value="MFC0267173.1"/>
    <property type="molecule type" value="Genomic_DNA"/>
</dbReference>
<dbReference type="PRINTS" id="PR00039">
    <property type="entry name" value="HTHLYSR"/>
</dbReference>
<keyword evidence="7" id="KW-1185">Reference proteome</keyword>
<organism evidence="6 7">
    <name type="scientific">Kushneria aurantia</name>
    <dbReference type="NCBI Taxonomy" id="504092"/>
    <lineage>
        <taxon>Bacteria</taxon>
        <taxon>Pseudomonadati</taxon>
        <taxon>Pseudomonadota</taxon>
        <taxon>Gammaproteobacteria</taxon>
        <taxon>Oceanospirillales</taxon>
        <taxon>Halomonadaceae</taxon>
        <taxon>Kushneria</taxon>
    </lineage>
</organism>
<dbReference type="InterPro" id="IPR036390">
    <property type="entry name" value="WH_DNA-bd_sf"/>
</dbReference>
<dbReference type="Proteomes" id="UP001589814">
    <property type="component" value="Unassembled WGS sequence"/>
</dbReference>
<dbReference type="Pfam" id="PF00126">
    <property type="entry name" value="HTH_1"/>
    <property type="match status" value="1"/>
</dbReference>
<dbReference type="Gene3D" id="3.40.190.10">
    <property type="entry name" value="Periplasmic binding protein-like II"/>
    <property type="match status" value="2"/>
</dbReference>
<dbReference type="InterPro" id="IPR036388">
    <property type="entry name" value="WH-like_DNA-bd_sf"/>
</dbReference>
<sequence length="300" mass="32080">MSTPRSLPPLNALRAFEATARLGSVTAAAEELSVTHGAVSRQIRALEAHFATTLFDRAGRGLVLTRHGRRLHAGVGDAFTALSESCHGLAAEIEGAPFTLACPGSLLARWLIPRLDRLQRALPELRLNVFASEGGLDPGRDDVSASLAFISPPWPAGMRVIELAEETIGAVATPTITAPLEGRPPAALFDATLLDTTSRPQAWPQWAAAMGLDDEQLARARREGQSFEHLYYLLEAALAGLGMAIAPRLVIAGELASGRLIAPWGFVDTGARLCLQMPRESAERGGEQLAQWLREELATS</sequence>
<evidence type="ECO:0000256" key="1">
    <source>
        <dbReference type="ARBA" id="ARBA00009437"/>
    </source>
</evidence>